<dbReference type="PANTHER" id="PTHR23389:SF11">
    <property type="entry name" value="TELOMERE LENGTH REGULATION PROTEIN ELG1"/>
    <property type="match status" value="1"/>
</dbReference>
<organism evidence="2 3">
    <name type="scientific">Kluyveromyces marxianus</name>
    <name type="common">Yeast</name>
    <name type="synonym">Candida kefyr</name>
    <dbReference type="NCBI Taxonomy" id="4911"/>
    <lineage>
        <taxon>Eukaryota</taxon>
        <taxon>Fungi</taxon>
        <taxon>Dikarya</taxon>
        <taxon>Ascomycota</taxon>
        <taxon>Saccharomycotina</taxon>
        <taxon>Saccharomycetes</taxon>
        <taxon>Saccharomycetales</taxon>
        <taxon>Saccharomycetaceae</taxon>
        <taxon>Kluyveromyces</taxon>
    </lineage>
</organism>
<dbReference type="SUPFAM" id="SSF52540">
    <property type="entry name" value="P-loop containing nucleoside triphosphate hydrolases"/>
    <property type="match status" value="1"/>
</dbReference>
<gene>
    <name evidence="2" type="primary">ELG1</name>
    <name evidence="2" type="ORF">FIM1_1423</name>
</gene>
<feature type="compositionally biased region" description="Acidic residues" evidence="1">
    <location>
        <begin position="37"/>
        <end position="54"/>
    </location>
</feature>
<feature type="compositionally biased region" description="Basic and acidic residues" evidence="1">
    <location>
        <begin position="99"/>
        <end position="109"/>
    </location>
</feature>
<evidence type="ECO:0000256" key="1">
    <source>
        <dbReference type="SAM" id="MobiDB-lite"/>
    </source>
</evidence>
<evidence type="ECO:0000313" key="3">
    <source>
        <dbReference type="Proteomes" id="UP000422736"/>
    </source>
</evidence>
<protein>
    <submittedName>
        <fullName evidence="2">Telomere length regulation protein ELG1</fullName>
    </submittedName>
</protein>
<feature type="compositionally biased region" description="Basic and acidic residues" evidence="1">
    <location>
        <begin position="17"/>
        <end position="36"/>
    </location>
</feature>
<dbReference type="InterPro" id="IPR027417">
    <property type="entry name" value="P-loop_NTPase"/>
</dbReference>
<sequence length="779" mass="90177">MSKREGLLITNILNGYRRQDKALEPDREPETEREPDSTIDDIAIDPALTDDVEEVPSSPLRDFDEQPIAVSSQISETIETNAKKRVNLKTLLSGYSKKPKQESKQEPKQRSTQQEQYTRSGASDIIVVEESPVKSKSNVHVISDSVDSNSNLTAAKNSNIASFLNMERGTAQKRSKISKQKEAPARFPKIQHTPRYHFEDYRPLQLQRKKTLKNETKWSFDESEYVSFFNATKDHELPADSDMFEPISYLDDTTNTQLWTSLFKPKTLEDVLIDADTKFNVKQWFDKAFELLTKKTDRSALYSRKIEAELDNFIVDNSFLGSDDDSTVTPFIPLIILYGDVGKNTLVDVIMTENDAQVFEINCSMNRAKKDIYEMLHDFATTKYVKDTRSKGIILFDDVDVLLTESDKFFWNSVHATLLVSRRPVAITCRDYRFIPSNLLEIAEEQNSIFNIKTSSKKQVKNYLRRCLQQKGIEVDNNTLNLVIKRNNFDIRKCLMDLQWICTKPGAPIVREHNELIQKENSGNETNDIKNITDAYSRLELTSSYDFIVSNIEGKSFLKGERDPTLNYAKHQFESDQDTIYDIIWDFAEYLWDPNHNNLLPWEKQVYSSIQEKSRQLLEMKGIEDDTSSVSQDRLSMCMEEMFKFLRTRVNTFPQGNILNMVGTTRSSRRKTAKLKDYRLKSEDEDDSFDYESMKMAQREFHATHKSKDIGSLYLPTVYQIAYNESEIKRKNISLFNRLKEHHGPDCNANDIINEMVTKRLILAAYYKGSPQPFIDAYI</sequence>
<feature type="region of interest" description="Disordered" evidence="1">
    <location>
        <begin position="91"/>
        <end position="125"/>
    </location>
</feature>
<dbReference type="Gene3D" id="3.40.50.300">
    <property type="entry name" value="P-loop containing nucleotide triphosphate hydrolases"/>
    <property type="match status" value="1"/>
</dbReference>
<feature type="compositionally biased region" description="Polar residues" evidence="1">
    <location>
        <begin position="110"/>
        <end position="121"/>
    </location>
</feature>
<proteinExistence type="predicted"/>
<reference evidence="2 3" key="2">
    <citation type="submission" date="2019-11" db="EMBL/GenBank/DDBJ databases">
        <authorList>
            <person name="Lu H."/>
        </authorList>
    </citation>
    <scope>NUCLEOTIDE SEQUENCE [LARGE SCALE GENOMIC DNA]</scope>
    <source>
        <strain evidence="2 3">FIM1</strain>
    </source>
</reference>
<evidence type="ECO:0000313" key="2">
    <source>
        <dbReference type="EMBL" id="QGN14753.1"/>
    </source>
</evidence>
<dbReference type="PANTHER" id="PTHR23389">
    <property type="entry name" value="CHROMOSOME TRANSMISSION FIDELITY FACTOR 18"/>
    <property type="match status" value="1"/>
</dbReference>
<dbReference type="Proteomes" id="UP000422736">
    <property type="component" value="Chromosome 2"/>
</dbReference>
<dbReference type="EMBL" id="CP015055">
    <property type="protein sequence ID" value="QGN14753.1"/>
    <property type="molecule type" value="Genomic_DNA"/>
</dbReference>
<name>A0ABX6EWX5_KLUMA</name>
<accession>A0ABX6EWX5</accession>
<reference evidence="2 3" key="1">
    <citation type="submission" date="2016-03" db="EMBL/GenBank/DDBJ databases">
        <title>How can Kluyveromyces marxianus grow so fast - potential evolutionary course in Saccharomyces Complex revealed by comparative genomics.</title>
        <authorList>
            <person name="Mo W."/>
            <person name="Lu W."/>
            <person name="Yang X."/>
            <person name="Qi J."/>
            <person name="Lv H."/>
        </authorList>
    </citation>
    <scope>NUCLEOTIDE SEQUENCE [LARGE SCALE GENOMIC DNA]</scope>
    <source>
        <strain evidence="2 3">FIM1</strain>
    </source>
</reference>
<feature type="region of interest" description="Disordered" evidence="1">
    <location>
        <begin position="17"/>
        <end position="67"/>
    </location>
</feature>
<keyword evidence="3" id="KW-1185">Reference proteome</keyword>